<gene>
    <name evidence="1" type="ORF">NK6_5455</name>
</gene>
<accession>A0A0E4BS61</accession>
<evidence type="ECO:0000313" key="1">
    <source>
        <dbReference type="EMBL" id="BAR58613.1"/>
    </source>
</evidence>
<sequence>MEGSAFDLRELNEARELGLQHYSSHSPVFADSR</sequence>
<protein>
    <submittedName>
        <fullName evidence="1">Uncharacterized protein</fullName>
    </submittedName>
</protein>
<name>A0A0E4BS61_9BRAD</name>
<organism evidence="1 2">
    <name type="scientific">Bradyrhizobium diazoefficiens</name>
    <dbReference type="NCBI Taxonomy" id="1355477"/>
    <lineage>
        <taxon>Bacteria</taxon>
        <taxon>Pseudomonadati</taxon>
        <taxon>Pseudomonadota</taxon>
        <taxon>Alphaproteobacteria</taxon>
        <taxon>Hyphomicrobiales</taxon>
        <taxon>Nitrobacteraceae</taxon>
        <taxon>Bradyrhizobium</taxon>
    </lineage>
</organism>
<proteinExistence type="predicted"/>
<dbReference type="EMBL" id="AP014685">
    <property type="protein sequence ID" value="BAR58613.1"/>
    <property type="molecule type" value="Genomic_DNA"/>
</dbReference>
<reference evidence="1 2" key="1">
    <citation type="submission" date="2014-11" db="EMBL/GenBank/DDBJ databases">
        <title>Symbiosis island explosion on the genome of extra-slow-growing strains of soybean bradyrhizobia with massive insertion sequences.</title>
        <authorList>
            <person name="Iida T."/>
            <person name="Minamisawa K."/>
        </authorList>
    </citation>
    <scope>NUCLEOTIDE SEQUENCE [LARGE SCALE GENOMIC DNA]</scope>
    <source>
        <strain evidence="1 2">NK6</strain>
    </source>
</reference>
<dbReference type="AlphaFoldDB" id="A0A0E4BS61"/>
<evidence type="ECO:0000313" key="2">
    <source>
        <dbReference type="Proteomes" id="UP000063308"/>
    </source>
</evidence>
<dbReference type="Proteomes" id="UP000063308">
    <property type="component" value="Chromosome"/>
</dbReference>